<dbReference type="SMART" id="SM00347">
    <property type="entry name" value="HTH_MARR"/>
    <property type="match status" value="1"/>
</dbReference>
<dbReference type="RefSeq" id="WP_106539935.1">
    <property type="nucleotide sequence ID" value="NZ_PYGE01000031.1"/>
</dbReference>
<dbReference type="OrthoDB" id="3526267at2"/>
<dbReference type="SUPFAM" id="SSF46785">
    <property type="entry name" value="Winged helix' DNA-binding domain"/>
    <property type="match status" value="1"/>
</dbReference>
<dbReference type="PROSITE" id="PS50995">
    <property type="entry name" value="HTH_MARR_2"/>
    <property type="match status" value="1"/>
</dbReference>
<organism evidence="2 3">
    <name type="scientific">Haloactinopolyspora alba</name>
    <dbReference type="NCBI Taxonomy" id="648780"/>
    <lineage>
        <taxon>Bacteria</taxon>
        <taxon>Bacillati</taxon>
        <taxon>Actinomycetota</taxon>
        <taxon>Actinomycetes</taxon>
        <taxon>Jiangellales</taxon>
        <taxon>Jiangellaceae</taxon>
        <taxon>Haloactinopolyspora</taxon>
    </lineage>
</organism>
<feature type="domain" description="HTH marR-type" evidence="1">
    <location>
        <begin position="11"/>
        <end position="147"/>
    </location>
</feature>
<dbReference type="GO" id="GO:0003700">
    <property type="term" value="F:DNA-binding transcription factor activity"/>
    <property type="evidence" value="ECO:0007669"/>
    <property type="project" value="InterPro"/>
</dbReference>
<gene>
    <name evidence="2" type="ORF">CLV30_13129</name>
</gene>
<evidence type="ECO:0000313" key="3">
    <source>
        <dbReference type="Proteomes" id="UP000243528"/>
    </source>
</evidence>
<dbReference type="GO" id="GO:0006950">
    <property type="term" value="P:response to stress"/>
    <property type="evidence" value="ECO:0007669"/>
    <property type="project" value="TreeGrafter"/>
</dbReference>
<dbReference type="Gene3D" id="1.10.10.10">
    <property type="entry name" value="Winged helix-like DNA-binding domain superfamily/Winged helix DNA-binding domain"/>
    <property type="match status" value="1"/>
</dbReference>
<dbReference type="InterPro" id="IPR000835">
    <property type="entry name" value="HTH_MarR-typ"/>
</dbReference>
<accession>A0A2P8D723</accession>
<reference evidence="2 3" key="1">
    <citation type="submission" date="2018-03" db="EMBL/GenBank/DDBJ databases">
        <title>Genomic Encyclopedia of Archaeal and Bacterial Type Strains, Phase II (KMG-II): from individual species to whole genera.</title>
        <authorList>
            <person name="Goeker M."/>
        </authorList>
    </citation>
    <scope>NUCLEOTIDE SEQUENCE [LARGE SCALE GENOMIC DNA]</scope>
    <source>
        <strain evidence="2 3">DSM 45211</strain>
    </source>
</reference>
<dbReference type="InterPro" id="IPR036388">
    <property type="entry name" value="WH-like_DNA-bd_sf"/>
</dbReference>
<protein>
    <submittedName>
        <fullName evidence="2">MarR family transcriptional regulator</fullName>
    </submittedName>
</protein>
<keyword evidence="3" id="KW-1185">Reference proteome</keyword>
<name>A0A2P8D723_9ACTN</name>
<sequence>MAETRWLDDEEQHAWRSYLRMNKLLEAALARELQADSQLSLPDFEVLVHLTDVPDARLRVSALARSLQWEKSRLSHQIARMARRGLVTREECPDDGRGAFVVVTPDGRRAIEEAAPPHVETVRQLFFDVLTDDDVKALTVLSERVLDRLDTHTP</sequence>
<dbReference type="InterPro" id="IPR039422">
    <property type="entry name" value="MarR/SlyA-like"/>
</dbReference>
<evidence type="ECO:0000313" key="2">
    <source>
        <dbReference type="EMBL" id="PSK93002.1"/>
    </source>
</evidence>
<dbReference type="InterPro" id="IPR036390">
    <property type="entry name" value="WH_DNA-bd_sf"/>
</dbReference>
<dbReference type="EMBL" id="PYGE01000031">
    <property type="protein sequence ID" value="PSK93002.1"/>
    <property type="molecule type" value="Genomic_DNA"/>
</dbReference>
<comment type="caution">
    <text evidence="2">The sequence shown here is derived from an EMBL/GenBank/DDBJ whole genome shotgun (WGS) entry which is preliminary data.</text>
</comment>
<proteinExistence type="predicted"/>
<dbReference type="PANTHER" id="PTHR33164:SF99">
    <property type="entry name" value="MARR FAMILY REGULATORY PROTEIN"/>
    <property type="match status" value="1"/>
</dbReference>
<dbReference type="AlphaFoldDB" id="A0A2P8D723"/>
<dbReference type="Pfam" id="PF12802">
    <property type="entry name" value="MarR_2"/>
    <property type="match status" value="1"/>
</dbReference>
<dbReference type="PANTHER" id="PTHR33164">
    <property type="entry name" value="TRANSCRIPTIONAL REGULATOR, MARR FAMILY"/>
    <property type="match status" value="1"/>
</dbReference>
<evidence type="ECO:0000259" key="1">
    <source>
        <dbReference type="PROSITE" id="PS50995"/>
    </source>
</evidence>
<dbReference type="Proteomes" id="UP000243528">
    <property type="component" value="Unassembled WGS sequence"/>
</dbReference>